<sequence length="377" mass="40723">MTTTRLQYLLDRYYQQQATPAEEMELMDYVAQQPETASLDSLLQQHWESLSVSDVQYTAATGAPMLKAILGAPQRKAFRLAPVARWAAAATVAGIVAAGFWWHAARNTPPYVQQAAVIKPGSSRAVLTLGNGQTIALDSTGHQQIGASVSQQGGQLLYAGNAGTPQQNTLTTPRGGQFRVTLPDGTEAWLNANSSLTYPTAFSGNQRLVAVQGEVYFAVAKDAARPFQVRVNNGLAIDVLGTEFNVNAYTDEPSINTTLVQGKVNVHLGAASAVVLQPGQQARVADGHLDVLPGVDVEQITAWKNGVFNFEGVDVPGVMRQLSRWYDIEVVYAGAIPQRRFGGEVQRGLQLQQVLVVLEKVGINYKIEGRKLIVLPD</sequence>
<evidence type="ECO:0000259" key="2">
    <source>
        <dbReference type="Pfam" id="PF04773"/>
    </source>
</evidence>
<keyword evidence="1" id="KW-1133">Transmembrane helix</keyword>
<dbReference type="Gene3D" id="3.55.50.30">
    <property type="match status" value="1"/>
</dbReference>
<dbReference type="InterPro" id="IPR006860">
    <property type="entry name" value="FecR"/>
</dbReference>
<name>A0A2T7BMG5_9BACT</name>
<proteinExistence type="predicted"/>
<organism evidence="4 5">
    <name type="scientific">Chitinophaga parva</name>
    <dbReference type="NCBI Taxonomy" id="2169414"/>
    <lineage>
        <taxon>Bacteria</taxon>
        <taxon>Pseudomonadati</taxon>
        <taxon>Bacteroidota</taxon>
        <taxon>Chitinophagia</taxon>
        <taxon>Chitinophagales</taxon>
        <taxon>Chitinophagaceae</taxon>
        <taxon>Chitinophaga</taxon>
    </lineage>
</organism>
<dbReference type="Proteomes" id="UP000244450">
    <property type="component" value="Unassembled WGS sequence"/>
</dbReference>
<comment type="caution">
    <text evidence="4">The sequence shown here is derived from an EMBL/GenBank/DDBJ whole genome shotgun (WGS) entry which is preliminary data.</text>
</comment>
<evidence type="ECO:0000313" key="5">
    <source>
        <dbReference type="Proteomes" id="UP000244450"/>
    </source>
</evidence>
<dbReference type="InterPro" id="IPR012373">
    <property type="entry name" value="Ferrdict_sens_TM"/>
</dbReference>
<feature type="domain" description="Protein FecR C-terminal" evidence="3">
    <location>
        <begin position="308"/>
        <end position="374"/>
    </location>
</feature>
<evidence type="ECO:0000259" key="3">
    <source>
        <dbReference type="Pfam" id="PF16344"/>
    </source>
</evidence>
<gene>
    <name evidence="4" type="ORF">DCC81_05115</name>
</gene>
<dbReference type="OrthoDB" id="1097347at2"/>
<evidence type="ECO:0000256" key="1">
    <source>
        <dbReference type="SAM" id="Phobius"/>
    </source>
</evidence>
<dbReference type="PANTHER" id="PTHR30273">
    <property type="entry name" value="PERIPLASMIC SIGNAL SENSOR AND SIGMA FACTOR ACTIVATOR FECR-RELATED"/>
    <property type="match status" value="1"/>
</dbReference>
<dbReference type="AlphaFoldDB" id="A0A2T7BMG5"/>
<keyword evidence="1" id="KW-0472">Membrane</keyword>
<feature type="transmembrane region" description="Helical" evidence="1">
    <location>
        <begin position="83"/>
        <end position="104"/>
    </location>
</feature>
<dbReference type="PIRSF" id="PIRSF018266">
    <property type="entry name" value="FecR"/>
    <property type="match status" value="1"/>
</dbReference>
<protein>
    <submittedName>
        <fullName evidence="4">Iron dicitrate transport regulator FecR</fullName>
    </submittedName>
</protein>
<accession>A0A2T7BMG5</accession>
<keyword evidence="5" id="KW-1185">Reference proteome</keyword>
<dbReference type="RefSeq" id="WP_108685502.1">
    <property type="nucleotide sequence ID" value="NZ_QCYK01000001.1"/>
</dbReference>
<feature type="domain" description="FecR protein" evidence="2">
    <location>
        <begin position="169"/>
        <end position="265"/>
    </location>
</feature>
<dbReference type="InterPro" id="IPR032508">
    <property type="entry name" value="FecR_C"/>
</dbReference>
<evidence type="ECO:0000313" key="4">
    <source>
        <dbReference type="EMBL" id="PUZ28862.1"/>
    </source>
</evidence>
<dbReference type="GO" id="GO:0016989">
    <property type="term" value="F:sigma factor antagonist activity"/>
    <property type="evidence" value="ECO:0007669"/>
    <property type="project" value="TreeGrafter"/>
</dbReference>
<keyword evidence="1" id="KW-0812">Transmembrane</keyword>
<reference evidence="4 5" key="1">
    <citation type="submission" date="2018-04" db="EMBL/GenBank/DDBJ databases">
        <title>Chitinophaga fuyangensis sp. nov., isolated from soil in a chemical factory.</title>
        <authorList>
            <person name="Chen K."/>
        </authorList>
    </citation>
    <scope>NUCLEOTIDE SEQUENCE [LARGE SCALE GENOMIC DNA]</scope>
    <source>
        <strain evidence="4 5">LY-1</strain>
    </source>
</reference>
<dbReference type="PANTHER" id="PTHR30273:SF2">
    <property type="entry name" value="PROTEIN FECR"/>
    <property type="match status" value="1"/>
</dbReference>
<dbReference type="EMBL" id="QCYK01000001">
    <property type="protein sequence ID" value="PUZ28862.1"/>
    <property type="molecule type" value="Genomic_DNA"/>
</dbReference>
<dbReference type="Pfam" id="PF16344">
    <property type="entry name" value="FecR_C"/>
    <property type="match status" value="1"/>
</dbReference>
<dbReference type="Gene3D" id="2.60.120.1440">
    <property type="match status" value="1"/>
</dbReference>
<dbReference type="Pfam" id="PF04773">
    <property type="entry name" value="FecR"/>
    <property type="match status" value="1"/>
</dbReference>